<dbReference type="OrthoDB" id="69313at2"/>
<evidence type="ECO:0000313" key="1">
    <source>
        <dbReference type="EMBL" id="OSI18383.1"/>
    </source>
</evidence>
<dbReference type="RefSeq" id="WP_085360224.1">
    <property type="nucleotide sequence ID" value="NZ_MTAB01000026.1"/>
</dbReference>
<dbReference type="InterPro" id="IPR027417">
    <property type="entry name" value="P-loop_NTPase"/>
</dbReference>
<sequence>MKEVHLVIQGKGGVGKSFTSAIIADYMEEVASAKIPVFCYDTDPVNRTFSRHKKLKTDVIDIMTEFNTIDSARFDRLIEELVEKDGIGIVDNGAATFVPLMAYLTENRVPELLKDSGVRLILHVPMNGGQAFFDCADGLDKVLTSIKSEVVVWLNDHKGKVEYNGKPFTEFQVYKNNLDRIIGIVHIENRNPDTYGKDIERMTSLSLTLSEAVESDVFTLMPRQRLKNVKRDLFAQIAALPIWVNNSSKKLKTGVADEQ</sequence>
<gene>
    <name evidence="1" type="ORF">BV912_09925</name>
</gene>
<dbReference type="SUPFAM" id="SSF52540">
    <property type="entry name" value="P-loop containing nucleoside triphosphate hydrolases"/>
    <property type="match status" value="1"/>
</dbReference>
<dbReference type="EMBL" id="MTAB01000026">
    <property type="protein sequence ID" value="OSI18383.1"/>
    <property type="molecule type" value="Genomic_DNA"/>
</dbReference>
<protein>
    <submittedName>
        <fullName evidence="1">Conjugal transfer protein TraL</fullName>
    </submittedName>
</protein>
<dbReference type="AlphaFoldDB" id="A0A1X3DEN6"/>
<dbReference type="Gene3D" id="3.40.50.300">
    <property type="entry name" value="P-loop containing nucleotide triphosphate hydrolases"/>
    <property type="match status" value="1"/>
</dbReference>
<dbReference type="Proteomes" id="UP000193303">
    <property type="component" value="Unassembled WGS sequence"/>
</dbReference>
<comment type="caution">
    <text evidence="1">The sequence shown here is derived from an EMBL/GenBank/DDBJ whole genome shotgun (WGS) entry which is preliminary data.</text>
</comment>
<proteinExistence type="predicted"/>
<name>A0A1X3DEN6_9NEIS</name>
<accession>A0A1X3DEN6</accession>
<evidence type="ECO:0000313" key="2">
    <source>
        <dbReference type="Proteomes" id="UP000193303"/>
    </source>
</evidence>
<organism evidence="1 2">
    <name type="scientific">Neisseria dumasiana</name>
    <dbReference type="NCBI Taxonomy" id="1931275"/>
    <lineage>
        <taxon>Bacteria</taxon>
        <taxon>Pseudomonadati</taxon>
        <taxon>Pseudomonadota</taxon>
        <taxon>Betaproteobacteria</taxon>
        <taxon>Neisseriales</taxon>
        <taxon>Neisseriaceae</taxon>
        <taxon>Neisseria</taxon>
    </lineage>
</organism>
<reference evidence="2" key="1">
    <citation type="submission" date="2017-01" db="EMBL/GenBank/DDBJ databases">
        <authorList>
            <person name="Mah S.A."/>
            <person name="Swanson W.J."/>
            <person name="Moy G.W."/>
            <person name="Vacquier V.D."/>
        </authorList>
    </citation>
    <scope>NUCLEOTIDE SEQUENCE [LARGE SCALE GENOMIC DNA]</scope>
    <source>
        <strain evidence="2">124861</strain>
    </source>
</reference>